<dbReference type="RefSeq" id="WP_190250452.1">
    <property type="nucleotide sequence ID" value="NZ_BMPI01000012.1"/>
</dbReference>
<dbReference type="InterPro" id="IPR001223">
    <property type="entry name" value="Glyco_hydro18_cat"/>
</dbReference>
<reference evidence="4" key="2">
    <citation type="submission" date="2020-09" db="EMBL/GenBank/DDBJ databases">
        <authorList>
            <person name="Sun Q."/>
            <person name="Ohkuma M."/>
        </authorList>
    </citation>
    <scope>NUCLEOTIDE SEQUENCE</scope>
    <source>
        <strain evidence="4">JCM 19831</strain>
    </source>
</reference>
<evidence type="ECO:0000313" key="4">
    <source>
        <dbReference type="EMBL" id="GGM27129.1"/>
    </source>
</evidence>
<organism evidence="4 5">
    <name type="scientific">Dactylosporangium sucinum</name>
    <dbReference type="NCBI Taxonomy" id="1424081"/>
    <lineage>
        <taxon>Bacteria</taxon>
        <taxon>Bacillati</taxon>
        <taxon>Actinomycetota</taxon>
        <taxon>Actinomycetes</taxon>
        <taxon>Micromonosporales</taxon>
        <taxon>Micromonosporaceae</taxon>
        <taxon>Dactylosporangium</taxon>
    </lineage>
</organism>
<sequence>MRRNRWRTGLTALAVGVTAALTPIALPIGPAQAATTTVYQAENATVSQGVVESNHAGYSGTGFVNYDNVSGSYVQWSVTAAAAGSATLTIRFSNGTTTNRPMNIAVNGTTVASGVAFNGTGNWDTWQDVTVTATLNAGANTVRATATTANGGPNVDRLTAVENAAGGPSMAVAPYEYFGWGNPQSPASVMSATGIKFFTLAFMLSDGGCNPLWDGSRPLTGGDDQSKINAIRAAGGDVIVSFGGWSGNKLGEKCSSASALAGAYQKVINAYQLKAIDVDIEATEFSNATVRQRVINALKTIKTNNPGIKTFITFGTTPTGPDADGVDLIKKGAAAGLDNDGWTIMPFDFGGHTGTMGAASVSAADGLKNAVKSAYGYSDAAAYTKIGISSMNGKTDEADETVTLADFQTILAYAQQHHIARLTFWSINRDRACGAGSDADSCSGVSQAPYAYTKILVQYTG</sequence>
<dbReference type="PANTHER" id="PTHR42976:SF1">
    <property type="entry name" value="GH18 DOMAIN-CONTAINING PROTEIN-RELATED"/>
    <property type="match status" value="1"/>
</dbReference>
<keyword evidence="1" id="KW-0732">Signal</keyword>
<dbReference type="InterPro" id="IPR008979">
    <property type="entry name" value="Galactose-bd-like_sf"/>
</dbReference>
<dbReference type="GO" id="GO:0005975">
    <property type="term" value="P:carbohydrate metabolic process"/>
    <property type="evidence" value="ECO:0007669"/>
    <property type="project" value="InterPro"/>
</dbReference>
<dbReference type="Proteomes" id="UP000642070">
    <property type="component" value="Unassembled WGS sequence"/>
</dbReference>
<dbReference type="AlphaFoldDB" id="A0A917TLU1"/>
<dbReference type="EMBL" id="BMPI01000012">
    <property type="protein sequence ID" value="GGM27129.1"/>
    <property type="molecule type" value="Genomic_DNA"/>
</dbReference>
<dbReference type="SUPFAM" id="SSF51445">
    <property type="entry name" value="(Trans)glycosidases"/>
    <property type="match status" value="1"/>
</dbReference>
<dbReference type="GO" id="GO:0030246">
    <property type="term" value="F:carbohydrate binding"/>
    <property type="evidence" value="ECO:0007669"/>
    <property type="project" value="InterPro"/>
</dbReference>
<dbReference type="SUPFAM" id="SSF49785">
    <property type="entry name" value="Galactose-binding domain-like"/>
    <property type="match status" value="1"/>
</dbReference>
<feature type="domain" description="GH18" evidence="3">
    <location>
        <begin position="169"/>
        <end position="461"/>
    </location>
</feature>
<feature type="signal peptide" evidence="1">
    <location>
        <begin position="1"/>
        <end position="33"/>
    </location>
</feature>
<feature type="chain" id="PRO_5037804106" evidence="1">
    <location>
        <begin position="34"/>
        <end position="461"/>
    </location>
</feature>
<dbReference type="CDD" id="cd06543">
    <property type="entry name" value="GH18_PF-ChiA-like"/>
    <property type="match status" value="1"/>
</dbReference>
<dbReference type="Gene3D" id="2.60.120.260">
    <property type="entry name" value="Galactose-binding domain-like"/>
    <property type="match status" value="1"/>
</dbReference>
<comment type="caution">
    <text evidence="4">The sequence shown here is derived from an EMBL/GenBank/DDBJ whole genome shotgun (WGS) entry which is preliminary data.</text>
</comment>
<dbReference type="CDD" id="cd04082">
    <property type="entry name" value="CBM35_pectate_lyase-like"/>
    <property type="match status" value="1"/>
</dbReference>
<dbReference type="PANTHER" id="PTHR42976">
    <property type="entry name" value="BIFUNCTIONAL CHITINASE/LYSOZYME-RELATED"/>
    <property type="match status" value="1"/>
</dbReference>
<dbReference type="Pfam" id="PF03422">
    <property type="entry name" value="CBM_6"/>
    <property type="match status" value="1"/>
</dbReference>
<evidence type="ECO:0000259" key="2">
    <source>
        <dbReference type="PROSITE" id="PS51175"/>
    </source>
</evidence>
<gene>
    <name evidence="4" type="ORF">GCM10007977_030430</name>
</gene>
<name>A0A917TLU1_9ACTN</name>
<dbReference type="Gene3D" id="3.20.20.80">
    <property type="entry name" value="Glycosidases"/>
    <property type="match status" value="1"/>
</dbReference>
<evidence type="ECO:0000256" key="1">
    <source>
        <dbReference type="SAM" id="SignalP"/>
    </source>
</evidence>
<accession>A0A917TLU1</accession>
<protein>
    <submittedName>
        <fullName evidence="4">Chitinase</fullName>
    </submittedName>
</protein>
<dbReference type="InterPro" id="IPR052750">
    <property type="entry name" value="GH18_Chitinase"/>
</dbReference>
<evidence type="ECO:0000313" key="5">
    <source>
        <dbReference type="Proteomes" id="UP000642070"/>
    </source>
</evidence>
<dbReference type="InterPro" id="IPR005084">
    <property type="entry name" value="CBM6"/>
</dbReference>
<reference evidence="4" key="1">
    <citation type="journal article" date="2014" name="Int. J. Syst. Evol. Microbiol.">
        <title>Complete genome sequence of Corynebacterium casei LMG S-19264T (=DSM 44701T), isolated from a smear-ripened cheese.</title>
        <authorList>
            <consortium name="US DOE Joint Genome Institute (JGI-PGF)"/>
            <person name="Walter F."/>
            <person name="Albersmeier A."/>
            <person name="Kalinowski J."/>
            <person name="Ruckert C."/>
        </authorList>
    </citation>
    <scope>NUCLEOTIDE SEQUENCE</scope>
    <source>
        <strain evidence="4">JCM 19831</strain>
    </source>
</reference>
<dbReference type="InterPro" id="IPR017853">
    <property type="entry name" value="GH"/>
</dbReference>
<proteinExistence type="predicted"/>
<keyword evidence="5" id="KW-1185">Reference proteome</keyword>
<feature type="domain" description="CBM6" evidence="2">
    <location>
        <begin position="37"/>
        <end position="161"/>
    </location>
</feature>
<dbReference type="PROSITE" id="PS51910">
    <property type="entry name" value="GH18_2"/>
    <property type="match status" value="1"/>
</dbReference>
<evidence type="ECO:0000259" key="3">
    <source>
        <dbReference type="PROSITE" id="PS51910"/>
    </source>
</evidence>
<dbReference type="PROSITE" id="PS51175">
    <property type="entry name" value="CBM6"/>
    <property type="match status" value="1"/>
</dbReference>